<gene>
    <name evidence="2" type="ORF">F4560_007627</name>
</gene>
<comment type="caution">
    <text evidence="2">The sequence shown here is derived from an EMBL/GenBank/DDBJ whole genome shotgun (WGS) entry which is preliminary data.</text>
</comment>
<accession>A0A7W9HSW8</accession>
<name>A0A7W9HSW8_9PSEU</name>
<feature type="signal peptide" evidence="1">
    <location>
        <begin position="1"/>
        <end position="23"/>
    </location>
</feature>
<keyword evidence="1" id="KW-0732">Signal</keyword>
<proteinExistence type="predicted"/>
<reference evidence="2 3" key="1">
    <citation type="submission" date="2020-08" db="EMBL/GenBank/DDBJ databases">
        <title>Sequencing the genomes of 1000 actinobacteria strains.</title>
        <authorList>
            <person name="Klenk H.-P."/>
        </authorList>
    </citation>
    <scope>NUCLEOTIDE SEQUENCE [LARGE SCALE GENOMIC DNA]</scope>
    <source>
        <strain evidence="2 3">DSM 45486</strain>
    </source>
</reference>
<dbReference type="RefSeq" id="WP_184929755.1">
    <property type="nucleotide sequence ID" value="NZ_JACHMO010000001.1"/>
</dbReference>
<protein>
    <submittedName>
        <fullName evidence="2">Uncharacterized protein</fullName>
    </submittedName>
</protein>
<dbReference type="Proteomes" id="UP000552097">
    <property type="component" value="Unassembled WGS sequence"/>
</dbReference>
<dbReference type="PROSITE" id="PS51257">
    <property type="entry name" value="PROKAR_LIPOPROTEIN"/>
    <property type="match status" value="1"/>
</dbReference>
<dbReference type="AlphaFoldDB" id="A0A7W9HSW8"/>
<feature type="chain" id="PRO_5030630162" evidence="1">
    <location>
        <begin position="24"/>
        <end position="278"/>
    </location>
</feature>
<evidence type="ECO:0000313" key="2">
    <source>
        <dbReference type="EMBL" id="MBB5807859.1"/>
    </source>
</evidence>
<evidence type="ECO:0000313" key="3">
    <source>
        <dbReference type="Proteomes" id="UP000552097"/>
    </source>
</evidence>
<organism evidence="2 3">
    <name type="scientific">Saccharothrix ecbatanensis</name>
    <dbReference type="NCBI Taxonomy" id="1105145"/>
    <lineage>
        <taxon>Bacteria</taxon>
        <taxon>Bacillati</taxon>
        <taxon>Actinomycetota</taxon>
        <taxon>Actinomycetes</taxon>
        <taxon>Pseudonocardiales</taxon>
        <taxon>Pseudonocardiaceae</taxon>
        <taxon>Saccharothrix</taxon>
    </lineage>
</organism>
<evidence type="ECO:0000256" key="1">
    <source>
        <dbReference type="SAM" id="SignalP"/>
    </source>
</evidence>
<dbReference type="EMBL" id="JACHMO010000001">
    <property type="protein sequence ID" value="MBB5807859.1"/>
    <property type="molecule type" value="Genomic_DNA"/>
</dbReference>
<sequence length="278" mass="28919">MGHRTRKIVAVALAALAVTTACGDGGGSAGGGTGDADKPKAISSADEVIKVVDKGFLTYRFVKPGIESDYVSYGYVIENVTDEVALTVRVKVEFTDAAGDPIPDLTAGGSEFSVVLPGRQMGAGRTEQYAGHAPGGVRPTIAGMNVKITMITALDTPDGKRFRKPPAPYAELKTGDPVAGKRSGRAESVAVEVTNTYDVALKPKVTAVVRDADGVIVGGMDGVGGGKPMAELQPGDSAKATFSDRPIAEPRLTSGTIECYADPNLGRMITRDIVWHEI</sequence>
<keyword evidence="3" id="KW-1185">Reference proteome</keyword>